<reference evidence="4" key="1">
    <citation type="submission" date="2018-05" db="EMBL/GenBank/DDBJ databases">
        <authorList>
            <person name="Deangelis K."/>
            <person name="Huntemann M."/>
            <person name="Clum A."/>
            <person name="Pillay M."/>
            <person name="Palaniappan K."/>
            <person name="Varghese N."/>
            <person name="Mikhailova N."/>
            <person name="Stamatis D."/>
            <person name="Reddy T."/>
            <person name="Daum C."/>
            <person name="Shapiro N."/>
            <person name="Ivanova N."/>
            <person name="Kyrpides N."/>
            <person name="Woyke T."/>
        </authorList>
    </citation>
    <scope>NUCLEOTIDE SEQUENCE [LARGE SCALE GENOMIC DNA]</scope>
    <source>
        <strain evidence="4">GAS496</strain>
    </source>
</reference>
<dbReference type="Gene3D" id="3.40.33.10">
    <property type="entry name" value="CAP"/>
    <property type="match status" value="1"/>
</dbReference>
<organism evidence="3 4">
    <name type="scientific">Mycolicibacterium moriokaense</name>
    <dbReference type="NCBI Taxonomy" id="39691"/>
    <lineage>
        <taxon>Bacteria</taxon>
        <taxon>Bacillati</taxon>
        <taxon>Actinomycetota</taxon>
        <taxon>Actinomycetes</taxon>
        <taxon>Mycobacteriales</taxon>
        <taxon>Mycobacteriaceae</taxon>
        <taxon>Mycolicibacterium</taxon>
    </lineage>
</organism>
<comment type="caution">
    <text evidence="3">The sequence shown here is derived from an EMBL/GenBank/DDBJ whole genome shotgun (WGS) entry which is preliminary data.</text>
</comment>
<gene>
    <name evidence="3" type="ORF">C8E89_112136</name>
</gene>
<dbReference type="EMBL" id="QJJU01000012">
    <property type="protein sequence ID" value="PXX06925.1"/>
    <property type="molecule type" value="Genomic_DNA"/>
</dbReference>
<evidence type="ECO:0000256" key="1">
    <source>
        <dbReference type="SAM" id="SignalP"/>
    </source>
</evidence>
<evidence type="ECO:0000313" key="3">
    <source>
        <dbReference type="EMBL" id="PXX06925.1"/>
    </source>
</evidence>
<dbReference type="Pfam" id="PF00188">
    <property type="entry name" value="CAP"/>
    <property type="match status" value="1"/>
</dbReference>
<proteinExistence type="predicted"/>
<reference evidence="3 4" key="2">
    <citation type="submission" date="2018-06" db="EMBL/GenBank/DDBJ databases">
        <title>Sequencing of bacterial isolates from soil warming experiment in Harvard Forest, Massachusetts, USA.</title>
        <authorList>
            <person name="Deangelis K.PhD."/>
        </authorList>
    </citation>
    <scope>NUCLEOTIDE SEQUENCE [LARGE SCALE GENOMIC DNA]</scope>
    <source>
        <strain evidence="3 4">GAS496</strain>
    </source>
</reference>
<dbReference type="CDD" id="cd05379">
    <property type="entry name" value="CAP_bacterial"/>
    <property type="match status" value="1"/>
</dbReference>
<sequence length="174" mass="17498">MGNRNAAALLSTYAAAVAVFVSMLAAAPAQADAPIGGTSKPVGGDQGAAVLSQINATRIANGCGPVVANPQLTASAARQADDMLENGVQGHTGSDGSSVVQRLKDAGYVSYTKFGEIIFWSTGPGATPAASAVAWWMNSPPHRAIITDCELTDAGFSAVSSGDKITVAGDFGKK</sequence>
<feature type="signal peptide" evidence="1">
    <location>
        <begin position="1"/>
        <end position="31"/>
    </location>
</feature>
<dbReference type="SUPFAM" id="SSF55797">
    <property type="entry name" value="PR-1-like"/>
    <property type="match status" value="1"/>
</dbReference>
<evidence type="ECO:0000259" key="2">
    <source>
        <dbReference type="Pfam" id="PF00188"/>
    </source>
</evidence>
<feature type="domain" description="SCP" evidence="2">
    <location>
        <begin position="51"/>
        <end position="164"/>
    </location>
</feature>
<dbReference type="OrthoDB" id="68195at2"/>
<keyword evidence="4" id="KW-1185">Reference proteome</keyword>
<dbReference type="InterPro" id="IPR035940">
    <property type="entry name" value="CAP_sf"/>
</dbReference>
<feature type="chain" id="PRO_5016334096" evidence="1">
    <location>
        <begin position="32"/>
        <end position="174"/>
    </location>
</feature>
<dbReference type="AlphaFoldDB" id="A0A318HDX4"/>
<dbReference type="RefSeq" id="WP_110317615.1">
    <property type="nucleotide sequence ID" value="NZ_QJJU01000012.1"/>
</dbReference>
<accession>A0A318HDX4</accession>
<dbReference type="InterPro" id="IPR014044">
    <property type="entry name" value="CAP_dom"/>
</dbReference>
<keyword evidence="1" id="KW-0732">Signal</keyword>
<evidence type="ECO:0000313" key="4">
    <source>
        <dbReference type="Proteomes" id="UP000247781"/>
    </source>
</evidence>
<protein>
    <submittedName>
        <fullName evidence="3">Uncharacterized protein YkwD</fullName>
    </submittedName>
</protein>
<name>A0A318HDX4_9MYCO</name>
<dbReference type="PANTHER" id="PTHR31157:SF1">
    <property type="entry name" value="SCP DOMAIN-CONTAINING PROTEIN"/>
    <property type="match status" value="1"/>
</dbReference>
<dbReference type="PANTHER" id="PTHR31157">
    <property type="entry name" value="SCP DOMAIN-CONTAINING PROTEIN"/>
    <property type="match status" value="1"/>
</dbReference>
<dbReference type="Proteomes" id="UP000247781">
    <property type="component" value="Unassembled WGS sequence"/>
</dbReference>